<dbReference type="CDD" id="cd02042">
    <property type="entry name" value="ParAB_family"/>
    <property type="match status" value="1"/>
</dbReference>
<organism evidence="2 3">
    <name type="scientific">Marinicauda algicola</name>
    <dbReference type="NCBI Taxonomy" id="2029849"/>
    <lineage>
        <taxon>Bacteria</taxon>
        <taxon>Pseudomonadati</taxon>
        <taxon>Pseudomonadota</taxon>
        <taxon>Alphaproteobacteria</taxon>
        <taxon>Maricaulales</taxon>
        <taxon>Maricaulaceae</taxon>
        <taxon>Marinicauda</taxon>
    </lineage>
</organism>
<reference evidence="2 3" key="1">
    <citation type="journal article" date="2017" name="Int. J. Syst. Evol. Microbiol.">
        <title>Marinicauda algicola sp. nov., isolated from a marine red alga Rhodosorus marinus.</title>
        <authorList>
            <person name="Jeong S.E."/>
            <person name="Jeon S.H."/>
            <person name="Chun B.H."/>
            <person name="Kim D.W."/>
            <person name="Jeon C.O."/>
        </authorList>
    </citation>
    <scope>NUCLEOTIDE SEQUENCE [LARGE SCALE GENOMIC DNA]</scope>
    <source>
        <strain evidence="2 3">JCM 31718</strain>
    </source>
</reference>
<comment type="caution">
    <text evidence="2">The sequence shown here is derived from an EMBL/GenBank/DDBJ whole genome shotgun (WGS) entry which is preliminary data.</text>
</comment>
<dbReference type="InterPro" id="IPR027417">
    <property type="entry name" value="P-loop_NTPase"/>
</dbReference>
<accession>A0A4S2GXB0</accession>
<dbReference type="InterPro" id="IPR015223">
    <property type="entry name" value="MipZ"/>
</dbReference>
<dbReference type="OrthoDB" id="13869at2"/>
<gene>
    <name evidence="2" type="ORF">E5163_12670</name>
</gene>
<evidence type="ECO:0000313" key="2">
    <source>
        <dbReference type="EMBL" id="TGY87775.1"/>
    </source>
</evidence>
<dbReference type="Pfam" id="PF09140">
    <property type="entry name" value="MipZ"/>
    <property type="match status" value="1"/>
</dbReference>
<dbReference type="SUPFAM" id="SSF52540">
    <property type="entry name" value="P-loop containing nucleoside triphosphate hydrolases"/>
    <property type="match status" value="1"/>
</dbReference>
<keyword evidence="3" id="KW-1185">Reference proteome</keyword>
<dbReference type="AlphaFoldDB" id="A0A4S2GXB0"/>
<dbReference type="PANTHER" id="PTHR13696">
    <property type="entry name" value="P-LOOP CONTAINING NUCLEOSIDE TRIPHOSPHATE HYDROLASE"/>
    <property type="match status" value="1"/>
</dbReference>
<evidence type="ECO:0000256" key="1">
    <source>
        <dbReference type="SAM" id="MobiDB-lite"/>
    </source>
</evidence>
<name>A0A4S2GXB0_9PROT</name>
<dbReference type="Gene3D" id="3.40.50.300">
    <property type="entry name" value="P-loop containing nucleotide triphosphate hydrolases"/>
    <property type="match status" value="1"/>
</dbReference>
<feature type="region of interest" description="Disordered" evidence="1">
    <location>
        <begin position="1"/>
        <end position="22"/>
    </location>
</feature>
<proteinExistence type="predicted"/>
<evidence type="ECO:0000313" key="3">
    <source>
        <dbReference type="Proteomes" id="UP000308054"/>
    </source>
</evidence>
<sequence>MKTPSPFELKDRTPAPPRAGARPAHVIVVGNEKGGAGKSTVAIHLAIALMRMDRQVGVIDLDVRQSTLARYLDNRRRWCERRGVELPLPEQEHVRPSAARSLDEAEAEENEAWQNALTALKARCDFVVVDVPGADTHLARLAHSAADTIITPVNDSFVDFDLLAEVDPDTYEVGRPSLYSALVWDCRKQKAVREKKSIDWVVMRNRISTLDARNKRRVGKGLKKLSERVGFRLAPGFGERVIYRELFPLGLTLLDLTQDGSAMQFTLSHVAARQELRDLLIVLKLPGLEGEKIPF</sequence>
<dbReference type="EMBL" id="SRXW01000004">
    <property type="protein sequence ID" value="TGY87775.1"/>
    <property type="molecule type" value="Genomic_DNA"/>
</dbReference>
<dbReference type="Proteomes" id="UP000308054">
    <property type="component" value="Unassembled WGS sequence"/>
</dbReference>
<dbReference type="InterPro" id="IPR050678">
    <property type="entry name" value="DNA_Partitioning_ATPase"/>
</dbReference>
<protein>
    <submittedName>
        <fullName evidence="2">ATPase</fullName>
    </submittedName>
</protein>
<dbReference type="RefSeq" id="WP_135996574.1">
    <property type="nucleotide sequence ID" value="NZ_CP071057.1"/>
</dbReference>
<dbReference type="PANTHER" id="PTHR13696:SF96">
    <property type="entry name" value="COBQ_COBB_MIND_PARA NUCLEOTIDE BINDING DOMAIN-CONTAINING PROTEIN"/>
    <property type="match status" value="1"/>
</dbReference>